<dbReference type="Proteomes" id="UP000183120">
    <property type="component" value="Unassembled WGS sequence"/>
</dbReference>
<evidence type="ECO:0000313" key="3">
    <source>
        <dbReference type="Proteomes" id="UP000183120"/>
    </source>
</evidence>
<organism evidence="2 3">
    <name type="scientific">Candidatus Gottesmanbacteria bacterium CG1_02_37_22</name>
    <dbReference type="NCBI Taxonomy" id="1805209"/>
    <lineage>
        <taxon>Bacteria</taxon>
        <taxon>Candidatus Gottesmaniibacteriota</taxon>
    </lineage>
</organism>
<gene>
    <name evidence="2" type="ORF">AUJ73_04010</name>
</gene>
<keyword evidence="1" id="KW-0472">Membrane</keyword>
<dbReference type="STRING" id="1805209.AUJ73_04010"/>
<evidence type="ECO:0000256" key="1">
    <source>
        <dbReference type="SAM" id="Phobius"/>
    </source>
</evidence>
<accession>A0A1J4TS14</accession>
<evidence type="ECO:0000313" key="2">
    <source>
        <dbReference type="EMBL" id="OIO13262.1"/>
    </source>
</evidence>
<reference evidence="2 3" key="1">
    <citation type="journal article" date="2016" name="Environ. Microbiol.">
        <title>Genomic resolution of a cold subsurface aquifer community provides metabolic insights for novel microbes adapted to high CO concentrations.</title>
        <authorList>
            <person name="Probst A.J."/>
            <person name="Castelle C.J."/>
            <person name="Singh A."/>
            <person name="Brown C.T."/>
            <person name="Anantharaman K."/>
            <person name="Sharon I."/>
            <person name="Hug L.A."/>
            <person name="Burstein D."/>
            <person name="Emerson J.B."/>
            <person name="Thomas B.C."/>
            <person name="Banfield J.F."/>
        </authorList>
    </citation>
    <scope>NUCLEOTIDE SEQUENCE [LARGE SCALE GENOMIC DNA]</scope>
    <source>
        <strain evidence="2">CG1_02_37_22</strain>
    </source>
</reference>
<protein>
    <recommendedName>
        <fullName evidence="4">DUF948 domain-containing protein</fullName>
    </recommendedName>
</protein>
<keyword evidence="1" id="KW-1133">Transmembrane helix</keyword>
<comment type="caution">
    <text evidence="2">The sequence shown here is derived from an EMBL/GenBank/DDBJ whole genome shotgun (WGS) entry which is preliminary data.</text>
</comment>
<dbReference type="EMBL" id="MNUY01000063">
    <property type="protein sequence ID" value="OIO13262.1"/>
    <property type="molecule type" value="Genomic_DNA"/>
</dbReference>
<dbReference type="AlphaFoldDB" id="A0A1J4TS14"/>
<keyword evidence="1" id="KW-0812">Transmembrane</keyword>
<name>A0A1J4TS14_9BACT</name>
<sequence>MIEPVHILLFVVVTTLTGLSVIIGFQIFKILSEIRQMLSKVNHMADDVSGITQNFGRSLKGIGGFSEGLKVAISFFKFLKKKAGMKGENDER</sequence>
<evidence type="ECO:0008006" key="4">
    <source>
        <dbReference type="Google" id="ProtNLM"/>
    </source>
</evidence>
<proteinExistence type="predicted"/>
<feature type="transmembrane region" description="Helical" evidence="1">
    <location>
        <begin position="6"/>
        <end position="28"/>
    </location>
</feature>